<sequence>MTTQSEEWEAALARHILQSCRVLLTELESIKLNVQGDTARDLCSAEWAATEARMGDMLQALHSDTSTVPPHRQLKQAPTAAPGSGQLVRASRQTVGALRTCVQKLAGSPVLEAADGPSLRATTMALHAVAVEIKQLHATCHAAEPKPDSVSMKPETSHAISTSELGAASPKLMPCIQSQSAGIEDECVRAIEDALQAAAALAELLRIFTRVSQQSWAATRSQLAHAPSVPSPLASGGSSALRHRRWVSEEIDAEFPAAPGLQISVDGRPFGADARRLSESSSHSRNRSDSRIHIGPHARAGGPLPHKSALSLRRPSQQLGSPLLGGNPEPPERSKQVRFLTAVPSDLPVDQAHLNELTQLLSLFEKAVAALQAAARKGAAAVDSTQGAEKGSISARSQAIRGLAAAFLQLSRLSSSTGLVRHYDKPTLAQFKATTQAVKLLMPLCPKQQ</sequence>
<evidence type="ECO:0000313" key="3">
    <source>
        <dbReference type="Proteomes" id="UP001140011"/>
    </source>
</evidence>
<gene>
    <name evidence="2" type="ORF">GGI19_004759</name>
</gene>
<feature type="region of interest" description="Disordered" evidence="1">
    <location>
        <begin position="272"/>
        <end position="309"/>
    </location>
</feature>
<comment type="caution">
    <text evidence="2">The sequence shown here is derived from an EMBL/GenBank/DDBJ whole genome shotgun (WGS) entry which is preliminary data.</text>
</comment>
<name>A0A9W8GTH1_9FUNG</name>
<organism evidence="2 3">
    <name type="scientific">Coemansia pectinata</name>
    <dbReference type="NCBI Taxonomy" id="1052879"/>
    <lineage>
        <taxon>Eukaryota</taxon>
        <taxon>Fungi</taxon>
        <taxon>Fungi incertae sedis</taxon>
        <taxon>Zoopagomycota</taxon>
        <taxon>Kickxellomycotina</taxon>
        <taxon>Kickxellomycetes</taxon>
        <taxon>Kickxellales</taxon>
        <taxon>Kickxellaceae</taxon>
        <taxon>Coemansia</taxon>
    </lineage>
</organism>
<dbReference type="OrthoDB" id="5563334at2759"/>
<evidence type="ECO:0000256" key="1">
    <source>
        <dbReference type="SAM" id="MobiDB-lite"/>
    </source>
</evidence>
<feature type="region of interest" description="Disordered" evidence="1">
    <location>
        <begin position="67"/>
        <end position="86"/>
    </location>
</feature>
<dbReference type="AlphaFoldDB" id="A0A9W8GTH1"/>
<reference evidence="2" key="1">
    <citation type="submission" date="2022-07" db="EMBL/GenBank/DDBJ databases">
        <title>Phylogenomic reconstructions and comparative analyses of Kickxellomycotina fungi.</title>
        <authorList>
            <person name="Reynolds N.K."/>
            <person name="Stajich J.E."/>
            <person name="Barry K."/>
            <person name="Grigoriev I.V."/>
            <person name="Crous P."/>
            <person name="Smith M.E."/>
        </authorList>
    </citation>
    <scope>NUCLEOTIDE SEQUENCE</scope>
    <source>
        <strain evidence="2">BCRC 34297</strain>
    </source>
</reference>
<dbReference type="EMBL" id="JANBUH010000462">
    <property type="protein sequence ID" value="KAJ2751011.1"/>
    <property type="molecule type" value="Genomic_DNA"/>
</dbReference>
<evidence type="ECO:0000313" key="2">
    <source>
        <dbReference type="EMBL" id="KAJ2751011.1"/>
    </source>
</evidence>
<protein>
    <submittedName>
        <fullName evidence="2">Uncharacterized protein</fullName>
    </submittedName>
</protein>
<proteinExistence type="predicted"/>
<dbReference type="Proteomes" id="UP001140011">
    <property type="component" value="Unassembled WGS sequence"/>
</dbReference>
<keyword evidence="3" id="KW-1185">Reference proteome</keyword>
<accession>A0A9W8GTH1</accession>